<organism evidence="2 3">
    <name type="scientific">Rhodovarius crocodyli</name>
    <dbReference type="NCBI Taxonomy" id="1979269"/>
    <lineage>
        <taxon>Bacteria</taxon>
        <taxon>Pseudomonadati</taxon>
        <taxon>Pseudomonadota</taxon>
        <taxon>Alphaproteobacteria</taxon>
        <taxon>Acetobacterales</taxon>
        <taxon>Roseomonadaceae</taxon>
        <taxon>Rhodovarius</taxon>
    </lineage>
</organism>
<dbReference type="SUPFAM" id="SSF55729">
    <property type="entry name" value="Acyl-CoA N-acyltransferases (Nat)"/>
    <property type="match status" value="1"/>
</dbReference>
<evidence type="ECO:0000313" key="2">
    <source>
        <dbReference type="EMBL" id="RVT99469.1"/>
    </source>
</evidence>
<keyword evidence="2" id="KW-0808">Transferase</keyword>
<name>A0A437MPA7_9PROT</name>
<dbReference type="PANTHER" id="PTHR47237:SF1">
    <property type="entry name" value="SLL0310 PROTEIN"/>
    <property type="match status" value="1"/>
</dbReference>
<dbReference type="Proteomes" id="UP000282957">
    <property type="component" value="Unassembled WGS sequence"/>
</dbReference>
<sequence>MANIRSLSTAEMTLPVEWAAREGWNPGLDDVPAFLAEDPGAFLVLEEAGVARSCISAVRYGAEMGFIGFYIADPAIRGRGLGFALWQAAMARLEGRVIGLDGVVAQQENYRKSGFALAWNNARYTVARAPRWPVPQGVVPAAAVDFGALVALDAACFGTPRPAFLRAWIETPGHVAVALPGGAGLAALRPCREGHKIGPLLAPDAAGARLLFQGLAAQAPGPLTLDVPEDHAPAVALAREAGMEKVFETARMYAGPAPAIDRARLFGVASFELG</sequence>
<gene>
    <name evidence="2" type="ORF">EOD42_05110</name>
</gene>
<protein>
    <submittedName>
        <fullName evidence="2">GNAT family N-acetyltransferase</fullName>
    </submittedName>
</protein>
<dbReference type="Gene3D" id="3.40.630.30">
    <property type="match status" value="1"/>
</dbReference>
<reference evidence="2 3" key="1">
    <citation type="submission" date="2019-01" db="EMBL/GenBank/DDBJ databases">
        <authorList>
            <person name="Chen W.-M."/>
        </authorList>
    </citation>
    <scope>NUCLEOTIDE SEQUENCE [LARGE SCALE GENOMIC DNA]</scope>
    <source>
        <strain evidence="2 3">CCP-6</strain>
    </source>
</reference>
<evidence type="ECO:0000259" key="1">
    <source>
        <dbReference type="PROSITE" id="PS51186"/>
    </source>
</evidence>
<dbReference type="PANTHER" id="PTHR47237">
    <property type="entry name" value="SLL0310 PROTEIN"/>
    <property type="match status" value="1"/>
</dbReference>
<dbReference type="InterPro" id="IPR041496">
    <property type="entry name" value="YitH/HolE_GNAT"/>
</dbReference>
<dbReference type="AlphaFoldDB" id="A0A437MPA7"/>
<dbReference type="OrthoDB" id="20916at2"/>
<dbReference type="PROSITE" id="PS51186">
    <property type="entry name" value="GNAT"/>
    <property type="match status" value="1"/>
</dbReference>
<feature type="domain" description="N-acetyltransferase" evidence="1">
    <location>
        <begin position="2"/>
        <end position="135"/>
    </location>
</feature>
<dbReference type="EMBL" id="SACL01000001">
    <property type="protein sequence ID" value="RVT99469.1"/>
    <property type="molecule type" value="Genomic_DNA"/>
</dbReference>
<dbReference type="Pfam" id="PF18014">
    <property type="entry name" value="Acetyltransf_18"/>
    <property type="match status" value="1"/>
</dbReference>
<accession>A0A437MPA7</accession>
<dbReference type="InterPro" id="IPR000182">
    <property type="entry name" value="GNAT_dom"/>
</dbReference>
<dbReference type="Gene3D" id="3.40.630.90">
    <property type="match status" value="1"/>
</dbReference>
<dbReference type="Pfam" id="PF00583">
    <property type="entry name" value="Acetyltransf_1"/>
    <property type="match status" value="1"/>
</dbReference>
<proteinExistence type="predicted"/>
<dbReference type="InterPro" id="IPR052729">
    <property type="entry name" value="Acyl/Acetyltrans_Enzymes"/>
</dbReference>
<comment type="caution">
    <text evidence="2">The sequence shown here is derived from an EMBL/GenBank/DDBJ whole genome shotgun (WGS) entry which is preliminary data.</text>
</comment>
<dbReference type="RefSeq" id="WP_127786363.1">
    <property type="nucleotide sequence ID" value="NZ_SACL01000001.1"/>
</dbReference>
<dbReference type="InterPro" id="IPR016181">
    <property type="entry name" value="Acyl_CoA_acyltransferase"/>
</dbReference>
<keyword evidence="3" id="KW-1185">Reference proteome</keyword>
<dbReference type="GO" id="GO:0016747">
    <property type="term" value="F:acyltransferase activity, transferring groups other than amino-acyl groups"/>
    <property type="evidence" value="ECO:0007669"/>
    <property type="project" value="InterPro"/>
</dbReference>
<evidence type="ECO:0000313" key="3">
    <source>
        <dbReference type="Proteomes" id="UP000282957"/>
    </source>
</evidence>